<comment type="caution">
    <text evidence="1">The sequence shown here is derived from an EMBL/GenBank/DDBJ whole genome shotgun (WGS) entry which is preliminary data.</text>
</comment>
<protein>
    <recommendedName>
        <fullName evidence="3">Dephospho-CoA kinase</fullName>
    </recommendedName>
</protein>
<gene>
    <name evidence="1" type="ORF">IKC_06194</name>
</gene>
<dbReference type="EMBL" id="AHFK01000113">
    <property type="protein sequence ID" value="EOQ00996.1"/>
    <property type="molecule type" value="Genomic_DNA"/>
</dbReference>
<dbReference type="RefSeq" id="WP_016124120.1">
    <property type="nucleotide sequence ID" value="NZ_KB976852.1"/>
</dbReference>
<name>A0A9W5R0E9_BACCE</name>
<proteinExistence type="predicted"/>
<evidence type="ECO:0008006" key="3">
    <source>
        <dbReference type="Google" id="ProtNLM"/>
    </source>
</evidence>
<dbReference type="InterPro" id="IPR027417">
    <property type="entry name" value="P-loop_NTPase"/>
</dbReference>
<dbReference type="Gene3D" id="3.40.50.300">
    <property type="entry name" value="P-loop containing nucleotide triphosphate hydrolases"/>
    <property type="match status" value="1"/>
</dbReference>
<evidence type="ECO:0000313" key="1">
    <source>
        <dbReference type="EMBL" id="EOQ00996.1"/>
    </source>
</evidence>
<organism evidence="1 2">
    <name type="scientific">Bacillus cereus VD184</name>
    <dbReference type="NCBI Taxonomy" id="1053242"/>
    <lineage>
        <taxon>Bacteria</taxon>
        <taxon>Bacillati</taxon>
        <taxon>Bacillota</taxon>
        <taxon>Bacilli</taxon>
        <taxon>Bacillales</taxon>
        <taxon>Bacillaceae</taxon>
        <taxon>Bacillus</taxon>
        <taxon>Bacillus cereus group</taxon>
    </lineage>
</organism>
<reference evidence="1 2" key="1">
    <citation type="submission" date="2012-12" db="EMBL/GenBank/DDBJ databases">
        <title>The Genome Sequence of Bacillus cereus VD184.</title>
        <authorList>
            <consortium name="The Broad Institute Genome Sequencing Platform"/>
            <consortium name="The Broad Institute Genome Sequencing Center for Infectious Disease"/>
            <person name="Feldgarden M."/>
            <person name="Van der Auwera G.A."/>
            <person name="Mahillon J."/>
            <person name="Duprez V."/>
            <person name="Timmery S."/>
            <person name="Mattelet C."/>
            <person name="Dierick K."/>
            <person name="Sun M."/>
            <person name="Yu Z."/>
            <person name="Zhu L."/>
            <person name="Hu X."/>
            <person name="Shank E.B."/>
            <person name="Swiecicka I."/>
            <person name="Hansen B.M."/>
            <person name="Andrup L."/>
            <person name="Walker B."/>
            <person name="Young S.K."/>
            <person name="Zeng Q."/>
            <person name="Gargeya S."/>
            <person name="Fitzgerald M."/>
            <person name="Haas B."/>
            <person name="Abouelleil A."/>
            <person name="Alvarado L."/>
            <person name="Arachchi H.M."/>
            <person name="Berlin A.M."/>
            <person name="Chapman S.B."/>
            <person name="Dewar J."/>
            <person name="Goldberg J."/>
            <person name="Griggs A."/>
            <person name="Gujja S."/>
            <person name="Hansen M."/>
            <person name="Howarth C."/>
            <person name="Imamovic A."/>
            <person name="Larimer J."/>
            <person name="McCowan C."/>
            <person name="Murphy C."/>
            <person name="Neiman D."/>
            <person name="Pearson M."/>
            <person name="Priest M."/>
            <person name="Roberts A."/>
            <person name="Saif S."/>
            <person name="Shea T."/>
            <person name="Sisk P."/>
            <person name="Sykes S."/>
            <person name="Wortman J."/>
            <person name="Nusbaum C."/>
            <person name="Birren B."/>
        </authorList>
    </citation>
    <scope>NUCLEOTIDE SEQUENCE [LARGE SCALE GENOMIC DNA]</scope>
    <source>
        <strain evidence="1 2">VD184</strain>
    </source>
</reference>
<evidence type="ECO:0000313" key="2">
    <source>
        <dbReference type="Proteomes" id="UP000014028"/>
    </source>
</evidence>
<accession>A0A9W5R0E9</accession>
<dbReference type="SUPFAM" id="SSF52540">
    <property type="entry name" value="P-loop containing nucleoside triphosphate hydrolases"/>
    <property type="match status" value="1"/>
</dbReference>
<dbReference type="Proteomes" id="UP000014028">
    <property type="component" value="Unassembled WGS sequence"/>
</dbReference>
<dbReference type="AlphaFoldDB" id="A0A9W5R0E9"/>
<sequence length="196" mass="22742">MISLQSFGKKPFKIALIGKTRSGKDSVAEILYELGFPIQRIAFGDAMKEMFHLANPNVPRSPKPIQEYIRYGTAMREKDPEVFVRPTMSKLWFEQALDKGNDRTRSYVFTDVRQPNELEAVKEAGFKIVRVFAAEEVRVARMLANGESVSKEILEAHTEKYMDDYQEDYLLVNNWARDELRRQVVELVYKLIEEEG</sequence>